<organism evidence="2 3">
    <name type="scientific">Anguilla anguilla</name>
    <name type="common">European freshwater eel</name>
    <name type="synonym">Muraena anguilla</name>
    <dbReference type="NCBI Taxonomy" id="7936"/>
    <lineage>
        <taxon>Eukaryota</taxon>
        <taxon>Metazoa</taxon>
        <taxon>Chordata</taxon>
        <taxon>Craniata</taxon>
        <taxon>Vertebrata</taxon>
        <taxon>Euteleostomi</taxon>
        <taxon>Actinopterygii</taxon>
        <taxon>Neopterygii</taxon>
        <taxon>Teleostei</taxon>
        <taxon>Anguilliformes</taxon>
        <taxon>Anguillidae</taxon>
        <taxon>Anguilla</taxon>
    </lineage>
</organism>
<evidence type="ECO:0000256" key="1">
    <source>
        <dbReference type="SAM" id="MobiDB-lite"/>
    </source>
</evidence>
<sequence length="151" mass="17352">PRLAPPAAALKRDLTFDIKKTREGEKEPREQQQQQPADFGTDGNVGREHYGGRMTAENWEKQPNAAVARKARRRYTCLSLTKSADNPQSHLPLVSRRTAVVALMRRLHQAQQPTFCNSFSWRVSGYERWKNCFEDNLPKTALPSREKVDFI</sequence>
<accession>A0A9D3M6C3</accession>
<keyword evidence="3" id="KW-1185">Reference proteome</keyword>
<feature type="non-terminal residue" evidence="2">
    <location>
        <position position="151"/>
    </location>
</feature>
<dbReference type="EMBL" id="JAFIRN010000008">
    <property type="protein sequence ID" value="KAG5843301.1"/>
    <property type="molecule type" value="Genomic_DNA"/>
</dbReference>
<gene>
    <name evidence="2" type="ORF">ANANG_G00149340</name>
</gene>
<proteinExistence type="predicted"/>
<feature type="compositionally biased region" description="Basic and acidic residues" evidence="1">
    <location>
        <begin position="10"/>
        <end position="30"/>
    </location>
</feature>
<name>A0A9D3M6C3_ANGAN</name>
<evidence type="ECO:0000313" key="3">
    <source>
        <dbReference type="Proteomes" id="UP001044222"/>
    </source>
</evidence>
<protein>
    <submittedName>
        <fullName evidence="2">Uncharacterized protein</fullName>
    </submittedName>
</protein>
<comment type="caution">
    <text evidence="2">The sequence shown here is derived from an EMBL/GenBank/DDBJ whole genome shotgun (WGS) entry which is preliminary data.</text>
</comment>
<reference evidence="2" key="1">
    <citation type="submission" date="2021-01" db="EMBL/GenBank/DDBJ databases">
        <title>A chromosome-scale assembly of European eel, Anguilla anguilla.</title>
        <authorList>
            <person name="Henkel C."/>
            <person name="Jong-Raadsen S.A."/>
            <person name="Dufour S."/>
            <person name="Weltzien F.-A."/>
            <person name="Palstra A.P."/>
            <person name="Pelster B."/>
            <person name="Spaink H.P."/>
            <person name="Van Den Thillart G.E."/>
            <person name="Jansen H."/>
            <person name="Zahm M."/>
            <person name="Klopp C."/>
            <person name="Cedric C."/>
            <person name="Louis A."/>
            <person name="Berthelot C."/>
            <person name="Parey E."/>
            <person name="Roest Crollius H."/>
            <person name="Montfort J."/>
            <person name="Robinson-Rechavi M."/>
            <person name="Bucao C."/>
            <person name="Bouchez O."/>
            <person name="Gislard M."/>
            <person name="Lluch J."/>
            <person name="Milhes M."/>
            <person name="Lampietro C."/>
            <person name="Lopez Roques C."/>
            <person name="Donnadieu C."/>
            <person name="Braasch I."/>
            <person name="Desvignes T."/>
            <person name="Postlethwait J."/>
            <person name="Bobe J."/>
            <person name="Guiguen Y."/>
            <person name="Dirks R."/>
        </authorList>
    </citation>
    <scope>NUCLEOTIDE SEQUENCE</scope>
    <source>
        <strain evidence="2">Tag_6206</strain>
        <tissue evidence="2">Liver</tissue>
    </source>
</reference>
<feature type="region of interest" description="Disordered" evidence="1">
    <location>
        <begin position="1"/>
        <end position="57"/>
    </location>
</feature>
<dbReference type="AlphaFoldDB" id="A0A9D3M6C3"/>
<dbReference type="Proteomes" id="UP001044222">
    <property type="component" value="Chromosome 8"/>
</dbReference>
<evidence type="ECO:0000313" key="2">
    <source>
        <dbReference type="EMBL" id="KAG5843301.1"/>
    </source>
</evidence>